<dbReference type="OrthoDB" id="1601at2759"/>
<dbReference type="SMART" id="SM00673">
    <property type="entry name" value="CARP"/>
    <property type="match status" value="2"/>
</dbReference>
<comment type="subcellular location">
    <subcellularLocation>
        <location evidence="1">Cell membrane</location>
        <topology evidence="1">Peripheral membrane protein</topology>
    </subcellularLocation>
</comment>
<proteinExistence type="inferred from homology"/>
<dbReference type="InterPro" id="IPR013912">
    <property type="entry name" value="Adenylate_cyclase-assoc_CAP_C"/>
</dbReference>
<dbReference type="InterPro" id="IPR028417">
    <property type="entry name" value="CAP_CS_C"/>
</dbReference>
<evidence type="ECO:0000256" key="4">
    <source>
        <dbReference type="ARBA" id="ARBA00023136"/>
    </source>
</evidence>
<dbReference type="Pfam" id="PF08603">
    <property type="entry name" value="CAP_C"/>
    <property type="match status" value="1"/>
</dbReference>
<accession>A0A7M7J9M1</accession>
<dbReference type="Proteomes" id="UP000594260">
    <property type="component" value="Unplaced"/>
</dbReference>
<name>A0A7M7J9M1_VARDE</name>
<dbReference type="KEGG" id="vde:111244941"/>
<dbReference type="InterPro" id="IPR036222">
    <property type="entry name" value="CAP_N_sf"/>
</dbReference>
<reference evidence="8" key="1">
    <citation type="submission" date="2021-01" db="UniProtKB">
        <authorList>
            <consortium name="EnsemblMetazoa"/>
        </authorList>
    </citation>
    <scope>IDENTIFICATION</scope>
</reference>
<protein>
    <recommendedName>
        <fullName evidence="7">C-CAP/cofactor C-like domain-containing protein</fullName>
    </recommendedName>
</protein>
<dbReference type="SUPFAM" id="SSF101278">
    <property type="entry name" value="N-terminal domain of adenylylcyclase associated protein, CAP"/>
    <property type="match status" value="1"/>
</dbReference>
<dbReference type="GO" id="GO:0007015">
    <property type="term" value="P:actin filament organization"/>
    <property type="evidence" value="ECO:0007669"/>
    <property type="project" value="TreeGrafter"/>
</dbReference>
<dbReference type="InterPro" id="IPR016098">
    <property type="entry name" value="CAP/MinC_C"/>
</dbReference>
<dbReference type="FunFam" id="1.25.40.330:FF:000001">
    <property type="entry name" value="Adenylyl cyclase-associated protein"/>
    <property type="match status" value="1"/>
</dbReference>
<dbReference type="GO" id="GO:0005886">
    <property type="term" value="C:plasma membrane"/>
    <property type="evidence" value="ECO:0007669"/>
    <property type="project" value="UniProtKB-SubCell"/>
</dbReference>
<evidence type="ECO:0000313" key="9">
    <source>
        <dbReference type="Proteomes" id="UP000594260"/>
    </source>
</evidence>
<keyword evidence="9" id="KW-1185">Reference proteome</keyword>
<dbReference type="InParanoid" id="A0A7M7J9M1"/>
<feature type="signal peptide" evidence="6">
    <location>
        <begin position="1"/>
        <end position="26"/>
    </location>
</feature>
<evidence type="ECO:0000256" key="2">
    <source>
        <dbReference type="ARBA" id="ARBA00007659"/>
    </source>
</evidence>
<dbReference type="OMA" id="KSQQTHK"/>
<evidence type="ECO:0000256" key="3">
    <source>
        <dbReference type="ARBA" id="ARBA00022475"/>
    </source>
</evidence>
<dbReference type="GO" id="GO:0005737">
    <property type="term" value="C:cytoplasm"/>
    <property type="evidence" value="ECO:0007669"/>
    <property type="project" value="TreeGrafter"/>
</dbReference>
<keyword evidence="3" id="KW-1003">Cell membrane</keyword>
<dbReference type="InterPro" id="IPR001837">
    <property type="entry name" value="Adenylate_cyclase-assoc_CAP"/>
</dbReference>
<comment type="similarity">
    <text evidence="2">Belongs to the CAP family.</text>
</comment>
<dbReference type="Gene3D" id="1.25.40.330">
    <property type="entry name" value="Adenylate cyclase-associated CAP, N-terminal domain"/>
    <property type="match status" value="1"/>
</dbReference>
<dbReference type="AlphaFoldDB" id="A0A7M7J9M1"/>
<dbReference type="InterPro" id="IPR018106">
    <property type="entry name" value="CAP_CS_N"/>
</dbReference>
<keyword evidence="6" id="KW-0732">Signal</keyword>
<dbReference type="GO" id="GO:0003779">
    <property type="term" value="F:actin binding"/>
    <property type="evidence" value="ECO:0007669"/>
    <property type="project" value="InterPro"/>
</dbReference>
<dbReference type="PANTHER" id="PTHR10652">
    <property type="entry name" value="ADENYLYL CYCLASE-ASSOCIATED PROTEIN"/>
    <property type="match status" value="1"/>
</dbReference>
<dbReference type="FunCoup" id="A0A7M7J9M1">
    <property type="interactions" value="1029"/>
</dbReference>
<dbReference type="PANTHER" id="PTHR10652:SF0">
    <property type="entry name" value="ADENYLYL CYCLASE-ASSOCIATED PROTEIN"/>
    <property type="match status" value="1"/>
</dbReference>
<keyword evidence="4" id="KW-0472">Membrane</keyword>
<evidence type="ECO:0000256" key="6">
    <source>
        <dbReference type="SAM" id="SignalP"/>
    </source>
</evidence>
<dbReference type="RefSeq" id="XP_022648291.1">
    <property type="nucleotide sequence ID" value="XM_022792556.1"/>
</dbReference>
<dbReference type="InterPro" id="IPR036223">
    <property type="entry name" value="CAP_C_sf"/>
</dbReference>
<evidence type="ECO:0000256" key="5">
    <source>
        <dbReference type="SAM" id="MobiDB-lite"/>
    </source>
</evidence>
<dbReference type="PROSITE" id="PS01089">
    <property type="entry name" value="CAP_2"/>
    <property type="match status" value="1"/>
</dbReference>
<dbReference type="InterPro" id="IPR006599">
    <property type="entry name" value="CARP_motif"/>
</dbReference>
<evidence type="ECO:0000313" key="8">
    <source>
        <dbReference type="EnsemblMetazoa" id="XP_022648291"/>
    </source>
</evidence>
<dbReference type="PROSITE" id="PS01088">
    <property type="entry name" value="CAP_1"/>
    <property type="match status" value="1"/>
</dbReference>
<sequence>MYRNEMSHLQLLALFSRLARLDCCRAELGRVDPSTMSAQELEELIRRLELVVTRLETAENRDGGAASSDKEVAAFVTAYDDIVSGPFADYLRLSNQVGGEVAEQATMVETCLKLQRGFVLMASKSRKPSTDELMALLRPQSESIQSIQAFREAKRTSKLFNHLSAISESIPALGWIAVAPTPGPHVKEMADACQFYTNRVLMEYKNLDKTHVEWTRSWLAVLAQLQAYIKQYHTTGLSWNPKGDSAAAVAKATGDSYAITSRSPQCPPPSTPTGMPPPPPPPSVDYMLGKTIPAGGDGDPRAALFASINQGSNITKGLKHVTADQMTHKNPSLRDSSVVPAKAHGGSSGRAVTAPTPQSAKPPRVELDGRKWIVEYHRDNPLLELRDVQMNQVVYVYGCQNSVIIVKGKCNSISIDNCKKTSIIFDDILGTVEFVNCQSVKAQALGKVPTVAIDKTDGAHVFLSPTSMDTEIVTSKSSEVNVSVPQGSEGDYVECPIPEQFKSTWNGKTMNTEILDIST</sequence>
<evidence type="ECO:0000259" key="7">
    <source>
        <dbReference type="PROSITE" id="PS51329"/>
    </source>
</evidence>
<feature type="compositionally biased region" description="Pro residues" evidence="5">
    <location>
        <begin position="265"/>
        <end position="282"/>
    </location>
</feature>
<dbReference type="GO" id="GO:0000902">
    <property type="term" value="P:cell morphogenesis"/>
    <property type="evidence" value="ECO:0007669"/>
    <property type="project" value="TreeGrafter"/>
</dbReference>
<dbReference type="EnsemblMetazoa" id="XM_022792556">
    <property type="protein sequence ID" value="XP_022648291"/>
    <property type="gene ID" value="LOC111244941"/>
</dbReference>
<dbReference type="PROSITE" id="PS51329">
    <property type="entry name" value="C_CAP_COFACTOR_C"/>
    <property type="match status" value="1"/>
</dbReference>
<feature type="region of interest" description="Disordered" evidence="5">
    <location>
        <begin position="258"/>
        <end position="282"/>
    </location>
</feature>
<dbReference type="GO" id="GO:0019933">
    <property type="term" value="P:cAMP-mediated signaling"/>
    <property type="evidence" value="ECO:0007669"/>
    <property type="project" value="TreeGrafter"/>
</dbReference>
<feature type="chain" id="PRO_5029697722" description="C-CAP/cofactor C-like domain-containing protein" evidence="6">
    <location>
        <begin position="27"/>
        <end position="519"/>
    </location>
</feature>
<dbReference type="FunFam" id="2.160.20.70:FF:000001">
    <property type="entry name" value="Adenylyl cyclase-associated protein"/>
    <property type="match status" value="1"/>
</dbReference>
<dbReference type="InterPro" id="IPR053950">
    <property type="entry name" value="CAP_N"/>
</dbReference>
<dbReference type="SUPFAM" id="SSF69340">
    <property type="entry name" value="C-terminal domain of adenylylcyclase associated protein"/>
    <property type="match status" value="1"/>
</dbReference>
<dbReference type="Gene3D" id="2.160.20.70">
    <property type="match status" value="1"/>
</dbReference>
<dbReference type="GO" id="GO:0008179">
    <property type="term" value="F:adenylate cyclase binding"/>
    <property type="evidence" value="ECO:0007669"/>
    <property type="project" value="TreeGrafter"/>
</dbReference>
<evidence type="ECO:0000256" key="1">
    <source>
        <dbReference type="ARBA" id="ARBA00004202"/>
    </source>
</evidence>
<feature type="domain" description="C-CAP/cofactor C-like" evidence="7">
    <location>
        <begin position="362"/>
        <end position="499"/>
    </location>
</feature>
<dbReference type="CTD" id="45233"/>
<dbReference type="InterPro" id="IPR017901">
    <property type="entry name" value="C-CAP_CF_C-like"/>
</dbReference>
<organism evidence="8 9">
    <name type="scientific">Varroa destructor</name>
    <name type="common">Honeybee mite</name>
    <dbReference type="NCBI Taxonomy" id="109461"/>
    <lineage>
        <taxon>Eukaryota</taxon>
        <taxon>Metazoa</taxon>
        <taxon>Ecdysozoa</taxon>
        <taxon>Arthropoda</taxon>
        <taxon>Chelicerata</taxon>
        <taxon>Arachnida</taxon>
        <taxon>Acari</taxon>
        <taxon>Parasitiformes</taxon>
        <taxon>Mesostigmata</taxon>
        <taxon>Gamasina</taxon>
        <taxon>Dermanyssoidea</taxon>
        <taxon>Varroidae</taxon>
        <taxon>Varroa</taxon>
    </lineage>
</organism>
<dbReference type="Pfam" id="PF21938">
    <property type="entry name" value="CAP_N"/>
    <property type="match status" value="1"/>
</dbReference>
<feature type="region of interest" description="Disordered" evidence="5">
    <location>
        <begin position="328"/>
        <end position="363"/>
    </location>
</feature>
<dbReference type="GeneID" id="111244941"/>